<evidence type="ECO:0000256" key="3">
    <source>
        <dbReference type="ARBA" id="ARBA00022448"/>
    </source>
</evidence>
<feature type="transmembrane region" description="Helical" evidence="7">
    <location>
        <begin position="238"/>
        <end position="262"/>
    </location>
</feature>
<dbReference type="STRING" id="449.LHA_0225"/>
<feature type="transmembrane region" description="Helical" evidence="7">
    <location>
        <begin position="18"/>
        <end position="35"/>
    </location>
</feature>
<keyword evidence="5 7" id="KW-1133">Transmembrane helix</keyword>
<evidence type="ECO:0000256" key="5">
    <source>
        <dbReference type="ARBA" id="ARBA00022989"/>
    </source>
</evidence>
<feature type="transmembrane region" description="Helical" evidence="7">
    <location>
        <begin position="167"/>
        <end position="187"/>
    </location>
</feature>
<feature type="transmembrane region" description="Helical" evidence="7">
    <location>
        <begin position="194"/>
        <end position="218"/>
    </location>
</feature>
<dbReference type="KEGG" id="lha:LHA_0225"/>
<reference evidence="9" key="1">
    <citation type="submission" date="2014-09" db="EMBL/GenBank/DDBJ databases">
        <authorList>
            <person name="Gomez-Valero L."/>
        </authorList>
    </citation>
    <scope>NUCLEOTIDE SEQUENCE [LARGE SCALE GENOMIC DNA]</scope>
    <source>
        <strain evidence="9">ATCC35250</strain>
    </source>
</reference>
<feature type="transmembrane region" description="Helical" evidence="7">
    <location>
        <begin position="407"/>
        <end position="425"/>
    </location>
</feature>
<feature type="transmembrane region" description="Helical" evidence="7">
    <location>
        <begin position="379"/>
        <end position="400"/>
    </location>
</feature>
<evidence type="ECO:0000256" key="2">
    <source>
        <dbReference type="ARBA" id="ARBA00005697"/>
    </source>
</evidence>
<dbReference type="GO" id="GO:0005345">
    <property type="term" value="F:purine nucleobase transmembrane transporter activity"/>
    <property type="evidence" value="ECO:0007669"/>
    <property type="project" value="TreeGrafter"/>
</dbReference>
<protein>
    <submittedName>
        <fullName evidence="8">Xanthine/uracil permease</fullName>
    </submittedName>
</protein>
<name>A0A0A8UQG7_LEGHA</name>
<organism evidence="8 9">
    <name type="scientific">Legionella hackeliae</name>
    <dbReference type="NCBI Taxonomy" id="449"/>
    <lineage>
        <taxon>Bacteria</taxon>
        <taxon>Pseudomonadati</taxon>
        <taxon>Pseudomonadota</taxon>
        <taxon>Gammaproteobacteria</taxon>
        <taxon>Legionellales</taxon>
        <taxon>Legionellaceae</taxon>
        <taxon>Legionella</taxon>
    </lineage>
</organism>
<evidence type="ECO:0000313" key="8">
    <source>
        <dbReference type="EMBL" id="CEK09337.1"/>
    </source>
</evidence>
<feature type="transmembrane region" description="Helical" evidence="7">
    <location>
        <begin position="47"/>
        <end position="68"/>
    </location>
</feature>
<feature type="transmembrane region" description="Helical" evidence="7">
    <location>
        <begin position="99"/>
        <end position="118"/>
    </location>
</feature>
<evidence type="ECO:0000313" key="9">
    <source>
        <dbReference type="Proteomes" id="UP000032803"/>
    </source>
</evidence>
<dbReference type="PATRIC" id="fig|449.7.peg.928"/>
<dbReference type="GO" id="GO:0012505">
    <property type="term" value="C:endomembrane system"/>
    <property type="evidence" value="ECO:0007669"/>
    <property type="project" value="UniProtKB-SubCell"/>
</dbReference>
<keyword evidence="6 7" id="KW-0472">Membrane</keyword>
<dbReference type="EMBL" id="LN681225">
    <property type="protein sequence ID" value="CEK09337.1"/>
    <property type="molecule type" value="Genomic_DNA"/>
</dbReference>
<feature type="transmembrane region" description="Helical" evidence="7">
    <location>
        <begin position="130"/>
        <end position="147"/>
    </location>
</feature>
<evidence type="ECO:0000256" key="4">
    <source>
        <dbReference type="ARBA" id="ARBA00022692"/>
    </source>
</evidence>
<sequence length="426" mass="45766">MNRFQSRFLSQSSLKTEILAGVTTFLTMAYIAFVNPTILQEAGMEPGGVFTATCLVTAFACAFTGFYANTPIGIAPGMALNIYFTYGVVKGMGIDWQHALAMVFISGLMFLVVSLTRLRRLLIESIPHNLQVAILIGISLLIALIALHSNQLIVSNEHTLMGLGNLATPQSGLFIAGFLLILVLDYYRIPAAIILGILTISLLSLLLGLTSWRGIVALPPSISTTWLQLDFSGFNNTAALKATFTFFLIAVFDATGTLIGLLNQSVFKDEDDYQQRLSKSLTADAAASTLAGLLGSASTSPYIESAAGIETGGRSGLTALVIAVGFILMLFFFPLAQMIPSYAVGPALLYVACSMMKHVTDLKLTDFTEIAPCMVTIMLIPFTSSIADGIGSGILLYTLLKVITRQTINPLLFILSFLFVIFFAIS</sequence>
<dbReference type="Pfam" id="PF00860">
    <property type="entry name" value="Xan_ur_permease"/>
    <property type="match status" value="1"/>
</dbReference>
<dbReference type="InterPro" id="IPR045018">
    <property type="entry name" value="Azg-like"/>
</dbReference>
<accession>A0A0A8UQG7</accession>
<dbReference type="InterPro" id="IPR006043">
    <property type="entry name" value="NCS2"/>
</dbReference>
<dbReference type="PANTHER" id="PTHR43337">
    <property type="entry name" value="XANTHINE/URACIL PERMEASE C887.17-RELATED"/>
    <property type="match status" value="1"/>
</dbReference>
<dbReference type="PANTHER" id="PTHR43337:SF1">
    <property type="entry name" value="XANTHINE_URACIL PERMEASE C887.17-RELATED"/>
    <property type="match status" value="1"/>
</dbReference>
<keyword evidence="4 7" id="KW-0812">Transmembrane</keyword>
<gene>
    <name evidence="8" type="primary">yicO</name>
    <name evidence="8" type="ORF">LHA_0225</name>
</gene>
<dbReference type="HOGENOM" id="CLU_024508_0_1_6"/>
<evidence type="ECO:0000256" key="7">
    <source>
        <dbReference type="SAM" id="Phobius"/>
    </source>
</evidence>
<dbReference type="GO" id="GO:0005886">
    <property type="term" value="C:plasma membrane"/>
    <property type="evidence" value="ECO:0007669"/>
    <property type="project" value="TreeGrafter"/>
</dbReference>
<evidence type="ECO:0000256" key="1">
    <source>
        <dbReference type="ARBA" id="ARBA00004127"/>
    </source>
</evidence>
<dbReference type="Proteomes" id="UP000032803">
    <property type="component" value="Chromosome I"/>
</dbReference>
<keyword evidence="9" id="KW-1185">Reference proteome</keyword>
<dbReference type="AlphaFoldDB" id="A0A0A8UQG7"/>
<comment type="similarity">
    <text evidence="2">Belongs to the nucleobase:cation symporter-2 (NCS2) (TC 2.A.40) family. Azg-like subfamily.</text>
</comment>
<feature type="transmembrane region" description="Helical" evidence="7">
    <location>
        <begin position="315"/>
        <end position="335"/>
    </location>
</feature>
<dbReference type="RefSeq" id="WP_045104890.1">
    <property type="nucleotide sequence ID" value="NZ_LN681225.1"/>
</dbReference>
<evidence type="ECO:0000256" key="6">
    <source>
        <dbReference type="ARBA" id="ARBA00023136"/>
    </source>
</evidence>
<dbReference type="OrthoDB" id="9808458at2"/>
<proteinExistence type="inferred from homology"/>
<keyword evidence="3" id="KW-0813">Transport</keyword>
<comment type="subcellular location">
    <subcellularLocation>
        <location evidence="1">Endomembrane system</location>
        <topology evidence="1">Multi-pass membrane protein</topology>
    </subcellularLocation>
</comment>